<keyword evidence="2" id="KW-1185">Reference proteome</keyword>
<dbReference type="Proteomes" id="UP001500280">
    <property type="component" value="Unassembled WGS sequence"/>
</dbReference>
<reference evidence="2" key="1">
    <citation type="journal article" date="2019" name="Int. J. Syst. Evol. Microbiol.">
        <title>The Global Catalogue of Microorganisms (GCM) 10K type strain sequencing project: providing services to taxonomists for standard genome sequencing and annotation.</title>
        <authorList>
            <consortium name="The Broad Institute Genomics Platform"/>
            <consortium name="The Broad Institute Genome Sequencing Center for Infectious Disease"/>
            <person name="Wu L."/>
            <person name="Ma J."/>
        </authorList>
    </citation>
    <scope>NUCLEOTIDE SEQUENCE [LARGE SCALE GENOMIC DNA]</scope>
    <source>
        <strain evidence="2">JCM 14307</strain>
    </source>
</reference>
<evidence type="ECO:0000313" key="2">
    <source>
        <dbReference type="Proteomes" id="UP001500280"/>
    </source>
</evidence>
<organism evidence="1 2">
    <name type="scientific">Kribbella yunnanensis</name>
    <dbReference type="NCBI Taxonomy" id="190194"/>
    <lineage>
        <taxon>Bacteria</taxon>
        <taxon>Bacillati</taxon>
        <taxon>Actinomycetota</taxon>
        <taxon>Actinomycetes</taxon>
        <taxon>Propionibacteriales</taxon>
        <taxon>Kribbellaceae</taxon>
        <taxon>Kribbella</taxon>
    </lineage>
</organism>
<name>A0ABP4RWY1_9ACTN</name>
<evidence type="ECO:0000313" key="1">
    <source>
        <dbReference type="EMBL" id="GAA1663521.1"/>
    </source>
</evidence>
<comment type="caution">
    <text evidence="1">The sequence shown here is derived from an EMBL/GenBank/DDBJ whole genome shotgun (WGS) entry which is preliminary data.</text>
</comment>
<dbReference type="EMBL" id="BAAANF010000001">
    <property type="protein sequence ID" value="GAA1663521.1"/>
    <property type="molecule type" value="Genomic_DNA"/>
</dbReference>
<protein>
    <submittedName>
        <fullName evidence="1">Uncharacterized protein</fullName>
    </submittedName>
</protein>
<proteinExistence type="predicted"/>
<gene>
    <name evidence="1" type="ORF">GCM10009745_01420</name>
</gene>
<accession>A0ABP4RWY1</accession>
<sequence>MECEYVVVVVADSYPTLNRITLDPVVQREPNTTNRVGEVQFQAVFSVNPIHEHRAELVDPIGAAHHEIHRGGVPDAAGGVLEWFYVCSWEEVFGSHRRDRRRAVGYCVWAPGN</sequence>